<keyword evidence="1" id="KW-0812">Transmembrane</keyword>
<dbReference type="Proteomes" id="UP001374535">
    <property type="component" value="Chromosome 1"/>
</dbReference>
<name>A0AAQ3PCS5_VIGMU</name>
<feature type="transmembrane region" description="Helical" evidence="1">
    <location>
        <begin position="6"/>
        <end position="24"/>
    </location>
</feature>
<organism evidence="2 3">
    <name type="scientific">Vigna mungo</name>
    <name type="common">Black gram</name>
    <name type="synonym">Phaseolus mungo</name>
    <dbReference type="NCBI Taxonomy" id="3915"/>
    <lineage>
        <taxon>Eukaryota</taxon>
        <taxon>Viridiplantae</taxon>
        <taxon>Streptophyta</taxon>
        <taxon>Embryophyta</taxon>
        <taxon>Tracheophyta</taxon>
        <taxon>Spermatophyta</taxon>
        <taxon>Magnoliopsida</taxon>
        <taxon>eudicotyledons</taxon>
        <taxon>Gunneridae</taxon>
        <taxon>Pentapetalae</taxon>
        <taxon>rosids</taxon>
        <taxon>fabids</taxon>
        <taxon>Fabales</taxon>
        <taxon>Fabaceae</taxon>
        <taxon>Papilionoideae</taxon>
        <taxon>50 kb inversion clade</taxon>
        <taxon>NPAAA clade</taxon>
        <taxon>indigoferoid/millettioid clade</taxon>
        <taxon>Phaseoleae</taxon>
        <taxon>Vigna</taxon>
    </lineage>
</organism>
<evidence type="ECO:0000313" key="3">
    <source>
        <dbReference type="Proteomes" id="UP001374535"/>
    </source>
</evidence>
<evidence type="ECO:0000313" key="2">
    <source>
        <dbReference type="EMBL" id="WVZ25476.1"/>
    </source>
</evidence>
<protein>
    <submittedName>
        <fullName evidence="2">Uncharacterized protein</fullName>
    </submittedName>
</protein>
<gene>
    <name evidence="2" type="ORF">V8G54_004020</name>
</gene>
<evidence type="ECO:0000256" key="1">
    <source>
        <dbReference type="SAM" id="Phobius"/>
    </source>
</evidence>
<dbReference type="AlphaFoldDB" id="A0AAQ3PCS5"/>
<reference evidence="2 3" key="1">
    <citation type="journal article" date="2023" name="Life. Sci Alliance">
        <title>Evolutionary insights into 3D genome organization and epigenetic landscape of Vigna mungo.</title>
        <authorList>
            <person name="Junaid A."/>
            <person name="Singh B."/>
            <person name="Bhatia S."/>
        </authorList>
    </citation>
    <scope>NUCLEOTIDE SEQUENCE [LARGE SCALE GENOMIC DNA]</scope>
    <source>
        <strain evidence="2">Urdbean</strain>
    </source>
</reference>
<dbReference type="EMBL" id="CP144700">
    <property type="protein sequence ID" value="WVZ25476.1"/>
    <property type="molecule type" value="Genomic_DNA"/>
</dbReference>
<sequence length="257" mass="30103">MIVFIIIIIIIIIDLFIIIIIIIINSRRGILENEESVLVDKTEKMMKEETNKRLKTEKIEALTSEGNCNFGGHSIGVKEGGVMRRNKSNFEVVKRVATRLPKFPSPRIIKEELHPNIFYFKATTHSRFWVETTKRNSQDAAFSVRQLANGECVTTEKGKEEDDKDIRKNNRMCRKREKQEVPEEKKEKRKTISETECREEFAWRGDLMSRKLNRLTFDFLPSSLVNIINYRHIYVASPRTPTSKLKNFLSFRLPDRP</sequence>
<keyword evidence="1" id="KW-1133">Transmembrane helix</keyword>
<keyword evidence="3" id="KW-1185">Reference proteome</keyword>
<proteinExistence type="predicted"/>
<accession>A0AAQ3PCS5</accession>
<keyword evidence="1" id="KW-0472">Membrane</keyword>